<evidence type="ECO:0000313" key="2">
    <source>
        <dbReference type="Proteomes" id="UP000215005"/>
    </source>
</evidence>
<dbReference type="OrthoDB" id="6399343at2"/>
<sequence length="303" mass="34189">MSIPPQVVEALSTLERSRNGPVIAYVVHEFSDTDIYFLYECLRSMKGARELNMVLYTNGGEIDVTRRIALLLYEFCDELNIMVPDNSVSSGTLLCLAAHKLTLGPMARLGPIDPHISASGASANMPKKISTEEIRAFREMASTWFSICPTESENETFRALSQWFFPATLGAFYRADMNVRSIAAELLAHQRLDWTEDERQRVIDHLVTGYHSHSHAITRRDAQQLGLNIHFPTREEENAMWECTHIIREHYTNPRDAEEQVLGTIVSGHGYHAERVYGSTSLAATEGSIPKIYWRSATPDGTR</sequence>
<proteinExistence type="predicted"/>
<protein>
    <recommendedName>
        <fullName evidence="3">Serine dehydrogenasease</fullName>
    </recommendedName>
</protein>
<organism evidence="1 2">
    <name type="scientific">Nocardiopsis gilva YIM 90087</name>
    <dbReference type="NCBI Taxonomy" id="1235441"/>
    <lineage>
        <taxon>Bacteria</taxon>
        <taxon>Bacillati</taxon>
        <taxon>Actinomycetota</taxon>
        <taxon>Actinomycetes</taxon>
        <taxon>Streptosporangiales</taxon>
        <taxon>Nocardiopsidaceae</taxon>
        <taxon>Nocardiopsis</taxon>
    </lineage>
</organism>
<dbReference type="KEGG" id="ngv:CDO52_12415"/>
<dbReference type="Gene3D" id="3.90.226.10">
    <property type="entry name" value="2-enoyl-CoA Hydratase, Chain A, domain 1"/>
    <property type="match status" value="1"/>
</dbReference>
<dbReference type="PANTHER" id="PTHR35984">
    <property type="entry name" value="PERIPLASMIC SERINE PROTEASE"/>
    <property type="match status" value="1"/>
</dbReference>
<dbReference type="InterPro" id="IPR029045">
    <property type="entry name" value="ClpP/crotonase-like_dom_sf"/>
</dbReference>
<dbReference type="AlphaFoldDB" id="A0A223S5T4"/>
<name>A0A223S5T4_9ACTN</name>
<keyword evidence="2" id="KW-1185">Reference proteome</keyword>
<dbReference type="EMBL" id="CP022753">
    <property type="protein sequence ID" value="ASU83482.1"/>
    <property type="molecule type" value="Genomic_DNA"/>
</dbReference>
<dbReference type="RefSeq" id="WP_083919686.1">
    <property type="nucleotide sequence ID" value="NZ_ANBG01000029.1"/>
</dbReference>
<dbReference type="PANTHER" id="PTHR35984:SF1">
    <property type="entry name" value="PERIPLASMIC SERINE PROTEASE"/>
    <property type="match status" value="1"/>
</dbReference>
<dbReference type="InterPro" id="IPR002825">
    <property type="entry name" value="Pept_S49_ser-pept_pro"/>
</dbReference>
<dbReference type="Pfam" id="PF01972">
    <property type="entry name" value="SDH_protease"/>
    <property type="match status" value="1"/>
</dbReference>
<dbReference type="SUPFAM" id="SSF52096">
    <property type="entry name" value="ClpP/crotonase"/>
    <property type="match status" value="1"/>
</dbReference>
<dbReference type="GO" id="GO:0016020">
    <property type="term" value="C:membrane"/>
    <property type="evidence" value="ECO:0007669"/>
    <property type="project" value="InterPro"/>
</dbReference>
<reference evidence="1 2" key="1">
    <citation type="submission" date="2017-08" db="EMBL/GenBank/DDBJ databases">
        <title>The complete genome sequence of Nocardiopsis gilva YIM 90087.</title>
        <authorList>
            <person name="Yin M."/>
            <person name="Tang S."/>
        </authorList>
    </citation>
    <scope>NUCLEOTIDE SEQUENCE [LARGE SCALE GENOMIC DNA]</scope>
    <source>
        <strain evidence="1 2">YIM 90087</strain>
    </source>
</reference>
<dbReference type="Proteomes" id="UP000215005">
    <property type="component" value="Chromosome"/>
</dbReference>
<gene>
    <name evidence="1" type="ORF">CDO52_12415</name>
</gene>
<accession>A0A223S5T4</accession>
<evidence type="ECO:0008006" key="3">
    <source>
        <dbReference type="Google" id="ProtNLM"/>
    </source>
</evidence>
<evidence type="ECO:0000313" key="1">
    <source>
        <dbReference type="EMBL" id="ASU83482.1"/>
    </source>
</evidence>